<reference evidence="1" key="1">
    <citation type="journal article" date="2020" name="Nature">
        <title>Giant virus diversity and host interactions through global metagenomics.</title>
        <authorList>
            <person name="Schulz F."/>
            <person name="Roux S."/>
            <person name="Paez-Espino D."/>
            <person name="Jungbluth S."/>
            <person name="Walsh D.A."/>
            <person name="Denef V.J."/>
            <person name="McMahon K.D."/>
            <person name="Konstantinidis K.T."/>
            <person name="Eloe-Fadrosh E.A."/>
            <person name="Kyrpides N.C."/>
            <person name="Woyke T."/>
        </authorList>
    </citation>
    <scope>NUCLEOTIDE SEQUENCE</scope>
    <source>
        <strain evidence="1">GVMAG-M-3300023174-182</strain>
    </source>
</reference>
<accession>A0A6C0DKC9</accession>
<protein>
    <submittedName>
        <fullName evidence="1">Uncharacterized protein</fullName>
    </submittedName>
</protein>
<sequence length="147" mass="17212">MLSDDRFDPTQENDFMMDLQNKEIDRVKSLDSGYGCVYRYKTNVNGIKKRVKVDCYTSGDCGTNIRNGETGEYYKLKVGSKDEDRLFKISLANGELRTKNGGSILFYDSPEQCERHLFHIISDDMKEKWSEKRSLYLQEIQNRKLKQ</sequence>
<dbReference type="AlphaFoldDB" id="A0A6C0DKC9"/>
<dbReference type="EMBL" id="MN739615">
    <property type="protein sequence ID" value="QHT16015.1"/>
    <property type="molecule type" value="Genomic_DNA"/>
</dbReference>
<organism evidence="1">
    <name type="scientific">viral metagenome</name>
    <dbReference type="NCBI Taxonomy" id="1070528"/>
    <lineage>
        <taxon>unclassified sequences</taxon>
        <taxon>metagenomes</taxon>
        <taxon>organismal metagenomes</taxon>
    </lineage>
</organism>
<proteinExistence type="predicted"/>
<name>A0A6C0DKC9_9ZZZZ</name>
<evidence type="ECO:0000313" key="1">
    <source>
        <dbReference type="EMBL" id="QHT16015.1"/>
    </source>
</evidence>